<dbReference type="PANTHER" id="PTHR37212:SF2">
    <property type="entry name" value="ACTIN PROTEIN 2_3 COMPLEX SUBUNIT-LIKE PROTEIN"/>
    <property type="match status" value="1"/>
</dbReference>
<reference evidence="2 3" key="1">
    <citation type="journal article" date="2011" name="Science">
        <title>The Selaginella genome identifies genetic changes associated with the evolution of vascular plants.</title>
        <authorList>
            <person name="Banks J.A."/>
            <person name="Nishiyama T."/>
            <person name="Hasebe M."/>
            <person name="Bowman J.L."/>
            <person name="Gribskov M."/>
            <person name="dePamphilis C."/>
            <person name="Albert V.A."/>
            <person name="Aono N."/>
            <person name="Aoyama T."/>
            <person name="Ambrose B.A."/>
            <person name="Ashton N.W."/>
            <person name="Axtell M.J."/>
            <person name="Barker E."/>
            <person name="Barker M.S."/>
            <person name="Bennetzen J.L."/>
            <person name="Bonawitz N.D."/>
            <person name="Chapple C."/>
            <person name="Cheng C."/>
            <person name="Correa L.G."/>
            <person name="Dacre M."/>
            <person name="DeBarry J."/>
            <person name="Dreyer I."/>
            <person name="Elias M."/>
            <person name="Engstrom E.M."/>
            <person name="Estelle M."/>
            <person name="Feng L."/>
            <person name="Finet C."/>
            <person name="Floyd S.K."/>
            <person name="Frommer W.B."/>
            <person name="Fujita T."/>
            <person name="Gramzow L."/>
            <person name="Gutensohn M."/>
            <person name="Harholt J."/>
            <person name="Hattori M."/>
            <person name="Heyl A."/>
            <person name="Hirai T."/>
            <person name="Hiwatashi Y."/>
            <person name="Ishikawa M."/>
            <person name="Iwata M."/>
            <person name="Karol K.G."/>
            <person name="Koehler B."/>
            <person name="Kolukisaoglu U."/>
            <person name="Kubo M."/>
            <person name="Kurata T."/>
            <person name="Lalonde S."/>
            <person name="Li K."/>
            <person name="Li Y."/>
            <person name="Litt A."/>
            <person name="Lyons E."/>
            <person name="Manning G."/>
            <person name="Maruyama T."/>
            <person name="Michael T.P."/>
            <person name="Mikami K."/>
            <person name="Miyazaki S."/>
            <person name="Morinaga S."/>
            <person name="Murata T."/>
            <person name="Mueller-Roeber B."/>
            <person name="Nelson D.R."/>
            <person name="Obara M."/>
            <person name="Oguri Y."/>
            <person name="Olmstead R.G."/>
            <person name="Onodera N."/>
            <person name="Petersen B.L."/>
            <person name="Pils B."/>
            <person name="Prigge M."/>
            <person name="Rensing S.A."/>
            <person name="Riano-Pachon D.M."/>
            <person name="Roberts A.W."/>
            <person name="Sato Y."/>
            <person name="Scheller H.V."/>
            <person name="Schulz B."/>
            <person name="Schulz C."/>
            <person name="Shakirov E.V."/>
            <person name="Shibagaki N."/>
            <person name="Shinohara N."/>
            <person name="Shippen D.E."/>
            <person name="Soerensen I."/>
            <person name="Sotooka R."/>
            <person name="Sugimoto N."/>
            <person name="Sugita M."/>
            <person name="Sumikawa N."/>
            <person name="Tanurdzic M."/>
            <person name="Theissen G."/>
            <person name="Ulvskov P."/>
            <person name="Wakazuki S."/>
            <person name="Weng J.K."/>
            <person name="Willats W.W."/>
            <person name="Wipf D."/>
            <person name="Wolf P.G."/>
            <person name="Yang L."/>
            <person name="Zimmer A.D."/>
            <person name="Zhu Q."/>
            <person name="Mitros T."/>
            <person name="Hellsten U."/>
            <person name="Loque D."/>
            <person name="Otillar R."/>
            <person name="Salamov A."/>
            <person name="Schmutz J."/>
            <person name="Shapiro H."/>
            <person name="Lindquist E."/>
            <person name="Lucas S."/>
            <person name="Rokhsar D."/>
            <person name="Grigoriev I.V."/>
        </authorList>
    </citation>
    <scope>NUCLEOTIDE SEQUENCE [LARGE SCALE GENOMIC DNA]</scope>
</reference>
<proteinExistence type="predicted"/>
<feature type="compositionally biased region" description="Basic and acidic residues" evidence="1">
    <location>
        <begin position="43"/>
        <end position="52"/>
    </location>
</feature>
<sequence>MSFLRADDAEWMRELPAIPKAPAAATTRCFARRGKVIRLDDLVVDNDKEKRQKEQKKKRRDESSESSDDDDDAATESQKKLAALIKKCSDELGDESSMRDAPKWGEQVFGAQDLPVSRLELESIQWLSLASRTSRRDQASEDDVSLTDALNSDVLFEYAHPASSLLTALRILSSRLTDAFLFISFLQKSEPENYIFILARCLLDRKLLPFFSSIQDCIALLVNYLTEDEWTFCLPRLAHSLARVSKELVNVLHVTRKLRGARKRIQQLRREISFELLSMTNNELERQPKQVIFALEGYDLKDSVDFVQLYYHMELVDMWLRYDPSFKSDEEAFSTWMSLLRGFSLRIFCGDYRTFANKVRNRAAFLVSIYSEKSSSTS</sequence>
<keyword evidence="3" id="KW-1185">Reference proteome</keyword>
<dbReference type="FunCoup" id="D8SIA8">
    <property type="interactions" value="1105"/>
</dbReference>
<dbReference type="HOGENOM" id="CLU_732370_0_0_1"/>
<dbReference type="eggNOG" id="ENOG502QQNM">
    <property type="taxonomic scope" value="Eukaryota"/>
</dbReference>
<feature type="compositionally biased region" description="Acidic residues" evidence="1">
    <location>
        <begin position="64"/>
        <end position="74"/>
    </location>
</feature>
<dbReference type="EMBL" id="GL377621">
    <property type="protein sequence ID" value="EFJ15835.1"/>
    <property type="molecule type" value="Genomic_DNA"/>
</dbReference>
<evidence type="ECO:0000313" key="3">
    <source>
        <dbReference type="Proteomes" id="UP000001514"/>
    </source>
</evidence>
<dbReference type="Proteomes" id="UP000001514">
    <property type="component" value="Unassembled WGS sequence"/>
</dbReference>
<evidence type="ECO:0008006" key="4">
    <source>
        <dbReference type="Google" id="ProtNLM"/>
    </source>
</evidence>
<accession>D8SIA8</accession>
<name>D8SIA8_SELML</name>
<dbReference type="AlphaFoldDB" id="D8SIA8"/>
<organism evidence="3">
    <name type="scientific">Selaginella moellendorffii</name>
    <name type="common">Spikemoss</name>
    <dbReference type="NCBI Taxonomy" id="88036"/>
    <lineage>
        <taxon>Eukaryota</taxon>
        <taxon>Viridiplantae</taxon>
        <taxon>Streptophyta</taxon>
        <taxon>Embryophyta</taxon>
        <taxon>Tracheophyta</taxon>
        <taxon>Lycopodiopsida</taxon>
        <taxon>Selaginellales</taxon>
        <taxon>Selaginellaceae</taxon>
        <taxon>Selaginella</taxon>
    </lineage>
</organism>
<protein>
    <recommendedName>
        <fullName evidence="4">Coiled-coil SMC6 And NSE5 INteracting (CANIN) domain-containing protein</fullName>
    </recommendedName>
</protein>
<dbReference type="Gramene" id="EFJ15835">
    <property type="protein sequence ID" value="EFJ15835"/>
    <property type="gene ID" value="SELMODRAFT_422408"/>
</dbReference>
<evidence type="ECO:0000256" key="1">
    <source>
        <dbReference type="SAM" id="MobiDB-lite"/>
    </source>
</evidence>
<evidence type="ECO:0000313" key="2">
    <source>
        <dbReference type="EMBL" id="EFJ15835.1"/>
    </source>
</evidence>
<dbReference type="KEGG" id="smo:SELMODRAFT_422408"/>
<gene>
    <name evidence="2" type="ORF">SELMODRAFT_422408</name>
</gene>
<dbReference type="PANTHER" id="PTHR37212">
    <property type="entry name" value="ACTIN PROTEIN 2/3 COMPLEX SUBUNIT-LIKE PROTEIN"/>
    <property type="match status" value="1"/>
</dbReference>
<feature type="region of interest" description="Disordered" evidence="1">
    <location>
        <begin position="43"/>
        <end position="76"/>
    </location>
</feature>
<dbReference type="InParanoid" id="D8SIA8"/>